<keyword evidence="2" id="KW-1185">Reference proteome</keyword>
<dbReference type="Gene3D" id="3.30.420.10">
    <property type="entry name" value="Ribonuclease H-like superfamily/Ribonuclease H"/>
    <property type="match status" value="1"/>
</dbReference>
<dbReference type="CDD" id="cd06222">
    <property type="entry name" value="RNase_H_like"/>
    <property type="match status" value="1"/>
</dbReference>
<dbReference type="Proteomes" id="UP001281410">
    <property type="component" value="Unassembled WGS sequence"/>
</dbReference>
<dbReference type="SUPFAM" id="SSF53098">
    <property type="entry name" value="Ribonuclease H-like"/>
    <property type="match status" value="1"/>
</dbReference>
<sequence>MVKFRTAWWFKYTGRGTNIPITSMILNLKDLCAEPYKVHKTSCEFWVHLPVGALKFNIDGSTRGKPRTVVIRGVLRDCRGQVLGIFSSYVGLQDSNTTKILAIHKACMLCAAKANFNHKNIIIVSDSKVAVS</sequence>
<name>A0AAE0A3M3_9ROSI</name>
<dbReference type="PANTHER" id="PTHR33033">
    <property type="entry name" value="POLYNUCLEOTIDYL TRANSFERASE, RIBONUCLEASE H-LIKE SUPERFAMILY PROTEIN-RELATED"/>
    <property type="match status" value="1"/>
</dbReference>
<protein>
    <recommendedName>
        <fullName evidence="3">RNase H type-1 domain-containing protein</fullName>
    </recommendedName>
</protein>
<dbReference type="InterPro" id="IPR044730">
    <property type="entry name" value="RNase_H-like_dom_plant"/>
</dbReference>
<evidence type="ECO:0000313" key="2">
    <source>
        <dbReference type="Proteomes" id="UP001281410"/>
    </source>
</evidence>
<dbReference type="EMBL" id="JANJYJ010000007">
    <property type="protein sequence ID" value="KAK3199619.1"/>
    <property type="molecule type" value="Genomic_DNA"/>
</dbReference>
<organism evidence="1 2">
    <name type="scientific">Dipteronia sinensis</name>
    <dbReference type="NCBI Taxonomy" id="43782"/>
    <lineage>
        <taxon>Eukaryota</taxon>
        <taxon>Viridiplantae</taxon>
        <taxon>Streptophyta</taxon>
        <taxon>Embryophyta</taxon>
        <taxon>Tracheophyta</taxon>
        <taxon>Spermatophyta</taxon>
        <taxon>Magnoliopsida</taxon>
        <taxon>eudicotyledons</taxon>
        <taxon>Gunneridae</taxon>
        <taxon>Pentapetalae</taxon>
        <taxon>rosids</taxon>
        <taxon>malvids</taxon>
        <taxon>Sapindales</taxon>
        <taxon>Sapindaceae</taxon>
        <taxon>Hippocastanoideae</taxon>
        <taxon>Acereae</taxon>
        <taxon>Dipteronia</taxon>
    </lineage>
</organism>
<reference evidence="1" key="1">
    <citation type="journal article" date="2023" name="Plant J.">
        <title>Genome sequences and population genomics provide insights into the demographic history, inbreeding, and mutation load of two 'living fossil' tree species of Dipteronia.</title>
        <authorList>
            <person name="Feng Y."/>
            <person name="Comes H.P."/>
            <person name="Chen J."/>
            <person name="Zhu S."/>
            <person name="Lu R."/>
            <person name="Zhang X."/>
            <person name="Li P."/>
            <person name="Qiu J."/>
            <person name="Olsen K.M."/>
            <person name="Qiu Y."/>
        </authorList>
    </citation>
    <scope>NUCLEOTIDE SEQUENCE</scope>
    <source>
        <strain evidence="1">NBL</strain>
    </source>
</reference>
<comment type="caution">
    <text evidence="1">The sequence shown here is derived from an EMBL/GenBank/DDBJ whole genome shotgun (WGS) entry which is preliminary data.</text>
</comment>
<dbReference type="InterPro" id="IPR036397">
    <property type="entry name" value="RNaseH_sf"/>
</dbReference>
<dbReference type="AlphaFoldDB" id="A0AAE0A3M3"/>
<evidence type="ECO:0008006" key="3">
    <source>
        <dbReference type="Google" id="ProtNLM"/>
    </source>
</evidence>
<accession>A0AAE0A3M3</accession>
<evidence type="ECO:0000313" key="1">
    <source>
        <dbReference type="EMBL" id="KAK3199619.1"/>
    </source>
</evidence>
<dbReference type="PANTHER" id="PTHR33033:SF109">
    <property type="entry name" value="PROTEIN, PUTATIVE-RELATED"/>
    <property type="match status" value="1"/>
</dbReference>
<dbReference type="GO" id="GO:0003676">
    <property type="term" value="F:nucleic acid binding"/>
    <property type="evidence" value="ECO:0007669"/>
    <property type="project" value="InterPro"/>
</dbReference>
<gene>
    <name evidence="1" type="ORF">Dsin_023034</name>
</gene>
<proteinExistence type="predicted"/>
<dbReference type="InterPro" id="IPR012337">
    <property type="entry name" value="RNaseH-like_sf"/>
</dbReference>